<dbReference type="CDD" id="cd08054">
    <property type="entry name" value="gp6"/>
    <property type="match status" value="1"/>
</dbReference>
<dbReference type="KEGG" id="fam:OYT1_ch1340"/>
<evidence type="ECO:0000313" key="1">
    <source>
        <dbReference type="EMBL" id="BBE50897.1"/>
    </source>
</evidence>
<dbReference type="EMBL" id="AP018738">
    <property type="protein sequence ID" value="BBE50897.1"/>
    <property type="molecule type" value="Genomic_DNA"/>
</dbReference>
<protein>
    <submittedName>
        <fullName evidence="1">Uncharacterized protein</fullName>
    </submittedName>
</protein>
<dbReference type="Gene3D" id="1.10.3230.30">
    <property type="entry name" value="Phage gp6-like head-tail connector protein"/>
    <property type="match status" value="1"/>
</dbReference>
<dbReference type="Pfam" id="PF05135">
    <property type="entry name" value="Phage_connect_1"/>
    <property type="match status" value="1"/>
</dbReference>
<proteinExistence type="predicted"/>
<dbReference type="OrthoDB" id="6174494at2"/>
<dbReference type="InterPro" id="IPR021146">
    <property type="entry name" value="Phage_gp6-like_head-tail"/>
</dbReference>
<accession>A0A2Z6GBT1</accession>
<dbReference type="InterPro" id="IPR006450">
    <property type="entry name" value="Phage_HK97_gp6-like"/>
</dbReference>
<keyword evidence="2" id="KW-1185">Reference proteome</keyword>
<dbReference type="NCBIfam" id="TIGR01560">
    <property type="entry name" value="put_DNA_pack"/>
    <property type="match status" value="1"/>
</dbReference>
<dbReference type="RefSeq" id="WP_062627152.1">
    <property type="nucleotide sequence ID" value="NZ_AP018738.1"/>
</dbReference>
<name>A0A2Z6GBT1_9PROT</name>
<dbReference type="NCBIfam" id="TIGR02215">
    <property type="entry name" value="phage_chp_gp8"/>
    <property type="match status" value="1"/>
</dbReference>
<reference evidence="1 2" key="1">
    <citation type="submission" date="2018-06" db="EMBL/GenBank/DDBJ databases">
        <title>OYT1 Genome Sequencing.</title>
        <authorList>
            <person name="Kato S."/>
            <person name="Itoh T."/>
            <person name="Ohkuma M."/>
        </authorList>
    </citation>
    <scope>NUCLEOTIDE SEQUENCE [LARGE SCALE GENOMIC DNA]</scope>
    <source>
        <strain evidence="1 2">OYT1</strain>
    </source>
</reference>
<gene>
    <name evidence="1" type="ORF">OYT1_ch1340</name>
</gene>
<evidence type="ECO:0000313" key="2">
    <source>
        <dbReference type="Proteomes" id="UP000033070"/>
    </source>
</evidence>
<dbReference type="AlphaFoldDB" id="A0A2Z6GBT1"/>
<organism evidence="1 2">
    <name type="scientific">Ferriphaselus amnicola</name>
    <dbReference type="NCBI Taxonomy" id="1188319"/>
    <lineage>
        <taxon>Bacteria</taxon>
        <taxon>Pseudomonadati</taxon>
        <taxon>Pseudomonadota</taxon>
        <taxon>Betaproteobacteria</taxon>
        <taxon>Nitrosomonadales</taxon>
        <taxon>Gallionellaceae</taxon>
        <taxon>Ferriphaselus</taxon>
    </lineage>
</organism>
<dbReference type="Proteomes" id="UP000033070">
    <property type="component" value="Chromosome"/>
</dbReference>
<dbReference type="InterPro" id="IPR011738">
    <property type="entry name" value="Phage_CHP"/>
</dbReference>
<dbReference type="STRING" id="1188319.OYT1_02000"/>
<sequence>MPLVIVNQPAAEPVTLDEAKLHLRVDAVEDDPLIGALISAARLHAETVTARQLMPARWKLVLDCFPGPSLMGVPIGVGFSLPGHAILIHKSPVQQIISIRYRDMSSVWQEMPAADYVADLSSEPARITPAFGKVWPPVLPQIGSVEVLFDAGYASADQVPSGIKRWMLMRVGSLYQHREEFSVLPAGRIDPLPFVDGLLDPYRVVTV</sequence>